<sequence length="103" mass="11445">MEDQTLLPLCEKWRASDPLDRDSDSVEPYHVVGPKHDPPFETGVDQPTQIGVELLGGIGSVENSHIDIELRMGEHHRDHRVSERPAGVGNIDPQLGMTDEHGF</sequence>
<evidence type="ECO:0000256" key="1">
    <source>
        <dbReference type="SAM" id="MobiDB-lite"/>
    </source>
</evidence>
<feature type="region of interest" description="Disordered" evidence="1">
    <location>
        <begin position="16"/>
        <end position="46"/>
    </location>
</feature>
<evidence type="ECO:0000313" key="3">
    <source>
        <dbReference type="Proteomes" id="UP000024329"/>
    </source>
</evidence>
<feature type="compositionally biased region" description="Basic and acidic residues" evidence="1">
    <location>
        <begin position="74"/>
        <end position="83"/>
    </location>
</feature>
<reference evidence="2 3" key="1">
    <citation type="submission" date="2014-03" db="EMBL/GenBank/DDBJ databases">
        <title>Whole genome sequence of Novosphingobium resinovorum KF1.</title>
        <authorList>
            <person name="Gan H.M."/>
            <person name="Gan H.Y."/>
            <person name="Chew T.H."/>
            <person name="Savka M.A."/>
        </authorList>
    </citation>
    <scope>NUCLEOTIDE SEQUENCE [LARGE SCALE GENOMIC DNA]</scope>
    <source>
        <strain evidence="2 3">KF1</strain>
    </source>
</reference>
<protein>
    <submittedName>
        <fullName evidence="2">Uncharacterized protein</fullName>
    </submittedName>
</protein>
<organism evidence="2 3">
    <name type="scientific">Novosphingobium resinovorum</name>
    <dbReference type="NCBI Taxonomy" id="158500"/>
    <lineage>
        <taxon>Bacteria</taxon>
        <taxon>Pseudomonadati</taxon>
        <taxon>Pseudomonadota</taxon>
        <taxon>Alphaproteobacteria</taxon>
        <taxon>Sphingomonadales</taxon>
        <taxon>Sphingomonadaceae</taxon>
        <taxon>Novosphingobium</taxon>
    </lineage>
</organism>
<gene>
    <name evidence="2" type="ORF">BV97_04748</name>
</gene>
<name>A0A031JN42_9SPHN</name>
<proteinExistence type="predicted"/>
<dbReference type="AlphaFoldDB" id="A0A031JN42"/>
<comment type="caution">
    <text evidence="2">The sequence shown here is derived from an EMBL/GenBank/DDBJ whole genome shotgun (WGS) entry which is preliminary data.</text>
</comment>
<dbReference type="Proteomes" id="UP000024329">
    <property type="component" value="Unassembled WGS sequence"/>
</dbReference>
<evidence type="ECO:0000313" key="2">
    <source>
        <dbReference type="EMBL" id="EZP74683.1"/>
    </source>
</evidence>
<dbReference type="EMBL" id="JFYZ01000042">
    <property type="protein sequence ID" value="EZP74683.1"/>
    <property type="molecule type" value="Genomic_DNA"/>
</dbReference>
<feature type="region of interest" description="Disordered" evidence="1">
    <location>
        <begin position="74"/>
        <end position="103"/>
    </location>
</feature>
<accession>A0A031JN42</accession>